<name>A0A068RG90_9FUNG</name>
<dbReference type="EMBL" id="CBTN010000003">
    <property type="protein sequence ID" value="CDH49188.1"/>
    <property type="molecule type" value="Genomic_DNA"/>
</dbReference>
<evidence type="ECO:0000256" key="1">
    <source>
        <dbReference type="SAM" id="MobiDB-lite"/>
    </source>
</evidence>
<sequence>MNEDRMNSNINRGVGSAKESAGNMMGNKKMETEGQAQRQGGKMQEMEAKAGEMWDDAKQKMEGAFKGINKSTSGNTNQSNR</sequence>
<reference evidence="2" key="1">
    <citation type="submission" date="2013-08" db="EMBL/GenBank/DDBJ databases">
        <title>Gene expansion shapes genome architecture in the human pathogen Lichtheimia corymbifera: an evolutionary genomics analysis in the ancient terrestrial Mucorales (Mucoromycotina).</title>
        <authorList>
            <person name="Schwartze V.U."/>
            <person name="Winter S."/>
            <person name="Shelest E."/>
            <person name="Marcet-Houben M."/>
            <person name="Horn F."/>
            <person name="Wehner S."/>
            <person name="Hoffmann K."/>
            <person name="Riege K."/>
            <person name="Sammeth M."/>
            <person name="Nowrousian M."/>
            <person name="Valiante V."/>
            <person name="Linde J."/>
            <person name="Jacobsen I.D."/>
            <person name="Marz M."/>
            <person name="Brakhage A.A."/>
            <person name="Gabaldon T."/>
            <person name="Bocker S."/>
            <person name="Voigt K."/>
        </authorList>
    </citation>
    <scope>NUCLEOTIDE SEQUENCE [LARGE SCALE GENOMIC DNA]</scope>
    <source>
        <strain evidence="2">FSU 9682</strain>
    </source>
</reference>
<dbReference type="AlphaFoldDB" id="A0A068RG90"/>
<feature type="region of interest" description="Disordered" evidence="1">
    <location>
        <begin position="1"/>
        <end position="47"/>
    </location>
</feature>
<gene>
    <name evidence="2" type="ORF">LCOR_00942.1</name>
</gene>
<keyword evidence="3" id="KW-1185">Reference proteome</keyword>
<protein>
    <recommendedName>
        <fullName evidence="4">CsbD-like domain-containing protein</fullName>
    </recommendedName>
</protein>
<dbReference type="Proteomes" id="UP000027586">
    <property type="component" value="Unassembled WGS sequence"/>
</dbReference>
<dbReference type="InterPro" id="IPR036629">
    <property type="entry name" value="YjbJ_sf"/>
</dbReference>
<dbReference type="VEuPathDB" id="FungiDB:LCOR_00942.1"/>
<proteinExistence type="predicted"/>
<evidence type="ECO:0000313" key="2">
    <source>
        <dbReference type="EMBL" id="CDH49188.1"/>
    </source>
</evidence>
<evidence type="ECO:0000313" key="3">
    <source>
        <dbReference type="Proteomes" id="UP000027586"/>
    </source>
</evidence>
<comment type="caution">
    <text evidence="2">The sequence shown here is derived from an EMBL/GenBank/DDBJ whole genome shotgun (WGS) entry which is preliminary data.</text>
</comment>
<organism evidence="2 3">
    <name type="scientific">Lichtheimia corymbifera JMRC:FSU:9682</name>
    <dbReference type="NCBI Taxonomy" id="1263082"/>
    <lineage>
        <taxon>Eukaryota</taxon>
        <taxon>Fungi</taxon>
        <taxon>Fungi incertae sedis</taxon>
        <taxon>Mucoromycota</taxon>
        <taxon>Mucoromycotina</taxon>
        <taxon>Mucoromycetes</taxon>
        <taxon>Mucorales</taxon>
        <taxon>Lichtheimiaceae</taxon>
        <taxon>Lichtheimia</taxon>
    </lineage>
</organism>
<evidence type="ECO:0008006" key="4">
    <source>
        <dbReference type="Google" id="ProtNLM"/>
    </source>
</evidence>
<dbReference type="SUPFAM" id="SSF69047">
    <property type="entry name" value="Hypothetical protein YjbJ"/>
    <property type="match status" value="1"/>
</dbReference>
<dbReference type="OrthoDB" id="9999611at2759"/>
<accession>A0A068RG90</accession>